<organism evidence="6 7">
    <name type="scientific">Meristemomyces frigidus</name>
    <dbReference type="NCBI Taxonomy" id="1508187"/>
    <lineage>
        <taxon>Eukaryota</taxon>
        <taxon>Fungi</taxon>
        <taxon>Dikarya</taxon>
        <taxon>Ascomycota</taxon>
        <taxon>Pezizomycotina</taxon>
        <taxon>Dothideomycetes</taxon>
        <taxon>Dothideomycetidae</taxon>
        <taxon>Mycosphaerellales</taxon>
        <taxon>Teratosphaeriaceae</taxon>
        <taxon>Meristemomyces</taxon>
    </lineage>
</organism>
<comment type="similarity">
    <text evidence="1">Belongs to the cytochrome P450 family.</text>
</comment>
<dbReference type="PANTHER" id="PTHR46300:SF2">
    <property type="entry name" value="CYTOCHROME P450 MONOOXYGENASE ALNH-RELATED"/>
    <property type="match status" value="1"/>
</dbReference>
<sequence length="91" mass="10196">MFLLKGTVIIVNAWDKEHDPEGVKNPKDFDTDHCVGCTALATDLDSDPREKRDHYGYGAGQRFCPGAHLAERNLPWRHCCGGLRSGQQRES</sequence>
<evidence type="ECO:0000313" key="7">
    <source>
        <dbReference type="Proteomes" id="UP001310890"/>
    </source>
</evidence>
<dbReference type="AlphaFoldDB" id="A0AAN7TKY5"/>
<evidence type="ECO:0000256" key="4">
    <source>
        <dbReference type="ARBA" id="ARBA00023004"/>
    </source>
</evidence>
<keyword evidence="2" id="KW-0479">Metal-binding</keyword>
<evidence type="ECO:0000256" key="3">
    <source>
        <dbReference type="ARBA" id="ARBA00023002"/>
    </source>
</evidence>
<keyword evidence="4" id="KW-0408">Iron</keyword>
<comment type="caution">
    <text evidence="6">The sequence shown here is derived from an EMBL/GenBank/DDBJ whole genome shotgun (WGS) entry which is preliminary data.</text>
</comment>
<dbReference type="InterPro" id="IPR050364">
    <property type="entry name" value="Cytochrome_P450_fung"/>
</dbReference>
<dbReference type="SUPFAM" id="SSF48264">
    <property type="entry name" value="Cytochrome P450"/>
    <property type="match status" value="1"/>
</dbReference>
<dbReference type="InterPro" id="IPR001128">
    <property type="entry name" value="Cyt_P450"/>
</dbReference>
<keyword evidence="5" id="KW-0503">Monooxygenase</keyword>
<dbReference type="GO" id="GO:0016705">
    <property type="term" value="F:oxidoreductase activity, acting on paired donors, with incorporation or reduction of molecular oxygen"/>
    <property type="evidence" value="ECO:0007669"/>
    <property type="project" value="InterPro"/>
</dbReference>
<dbReference type="EMBL" id="JAVRRL010000022">
    <property type="protein sequence ID" value="KAK5113652.1"/>
    <property type="molecule type" value="Genomic_DNA"/>
</dbReference>
<dbReference type="GO" id="GO:0020037">
    <property type="term" value="F:heme binding"/>
    <property type="evidence" value="ECO:0007669"/>
    <property type="project" value="InterPro"/>
</dbReference>
<evidence type="ECO:0000256" key="5">
    <source>
        <dbReference type="ARBA" id="ARBA00023033"/>
    </source>
</evidence>
<evidence type="ECO:0000313" key="6">
    <source>
        <dbReference type="EMBL" id="KAK5113652.1"/>
    </source>
</evidence>
<dbReference type="InterPro" id="IPR036396">
    <property type="entry name" value="Cyt_P450_sf"/>
</dbReference>
<proteinExistence type="inferred from homology"/>
<gene>
    <name evidence="6" type="ORF">LTR62_003279</name>
</gene>
<keyword evidence="3" id="KW-0560">Oxidoreductase</keyword>
<dbReference type="GO" id="GO:0004497">
    <property type="term" value="F:monooxygenase activity"/>
    <property type="evidence" value="ECO:0007669"/>
    <property type="project" value="UniProtKB-KW"/>
</dbReference>
<name>A0AAN7TKY5_9PEZI</name>
<dbReference type="GO" id="GO:0005506">
    <property type="term" value="F:iron ion binding"/>
    <property type="evidence" value="ECO:0007669"/>
    <property type="project" value="InterPro"/>
</dbReference>
<evidence type="ECO:0008006" key="8">
    <source>
        <dbReference type="Google" id="ProtNLM"/>
    </source>
</evidence>
<dbReference type="Proteomes" id="UP001310890">
    <property type="component" value="Unassembled WGS sequence"/>
</dbReference>
<dbReference type="PANTHER" id="PTHR46300">
    <property type="entry name" value="P450, PUTATIVE (EUROFUNG)-RELATED-RELATED"/>
    <property type="match status" value="1"/>
</dbReference>
<evidence type="ECO:0000256" key="1">
    <source>
        <dbReference type="ARBA" id="ARBA00010617"/>
    </source>
</evidence>
<reference evidence="6" key="1">
    <citation type="submission" date="2023-08" db="EMBL/GenBank/DDBJ databases">
        <title>Black Yeasts Isolated from many extreme environments.</title>
        <authorList>
            <person name="Coleine C."/>
            <person name="Stajich J.E."/>
            <person name="Selbmann L."/>
        </authorList>
    </citation>
    <scope>NUCLEOTIDE SEQUENCE</scope>
    <source>
        <strain evidence="6">CCFEE 5401</strain>
    </source>
</reference>
<protein>
    <recommendedName>
        <fullName evidence="8">Cytochrome P450 monooxygenase</fullName>
    </recommendedName>
</protein>
<dbReference type="Pfam" id="PF00067">
    <property type="entry name" value="p450"/>
    <property type="match status" value="1"/>
</dbReference>
<accession>A0AAN7TKY5</accession>
<dbReference type="Gene3D" id="1.10.630.10">
    <property type="entry name" value="Cytochrome P450"/>
    <property type="match status" value="1"/>
</dbReference>
<evidence type="ECO:0000256" key="2">
    <source>
        <dbReference type="ARBA" id="ARBA00022723"/>
    </source>
</evidence>